<feature type="transmembrane region" description="Helical" evidence="1">
    <location>
        <begin position="7"/>
        <end position="28"/>
    </location>
</feature>
<sequence length="206" mass="22589">MNIRRRFILPAVALIAIAAVTLVIWISFRPEQAVRHAAANESVIHSETFAVTAVSGQLDTTAKGTLFVLGGEGEAKQIRIVASIEVDPDDWGGIAFNIPKQWYVSNILSSYPDSKAQSDSDDYVSTWMTADTDVEWHARVEVGRDRSYKPAEGGTGTVVIDLVHDQEAETLQETFKMVVEVGSKDKNGIKVMGTDFVEIAIPLQRP</sequence>
<proteinExistence type="predicted"/>
<organism evidence="2 3">
    <name type="scientific">Paenibacillus arenilitoris</name>
    <dbReference type="NCBI Taxonomy" id="2772299"/>
    <lineage>
        <taxon>Bacteria</taxon>
        <taxon>Bacillati</taxon>
        <taxon>Bacillota</taxon>
        <taxon>Bacilli</taxon>
        <taxon>Bacillales</taxon>
        <taxon>Paenibacillaceae</taxon>
        <taxon>Paenibacillus</taxon>
    </lineage>
</organism>
<name>A0A927CM65_9BACL</name>
<dbReference type="Proteomes" id="UP000632125">
    <property type="component" value="Unassembled WGS sequence"/>
</dbReference>
<evidence type="ECO:0000256" key="1">
    <source>
        <dbReference type="SAM" id="Phobius"/>
    </source>
</evidence>
<keyword evidence="1" id="KW-1133">Transmembrane helix</keyword>
<evidence type="ECO:0000313" key="2">
    <source>
        <dbReference type="EMBL" id="MBD2868150.1"/>
    </source>
</evidence>
<comment type="caution">
    <text evidence="2">The sequence shown here is derived from an EMBL/GenBank/DDBJ whole genome shotgun (WGS) entry which is preliminary data.</text>
</comment>
<accession>A0A927CM65</accession>
<gene>
    <name evidence="2" type="ORF">IDH41_06160</name>
</gene>
<dbReference type="EMBL" id="JACXIY010000008">
    <property type="protein sequence ID" value="MBD2868150.1"/>
    <property type="molecule type" value="Genomic_DNA"/>
</dbReference>
<evidence type="ECO:0000313" key="3">
    <source>
        <dbReference type="Proteomes" id="UP000632125"/>
    </source>
</evidence>
<dbReference type="AlphaFoldDB" id="A0A927CM65"/>
<keyword evidence="1" id="KW-0812">Transmembrane</keyword>
<reference evidence="2" key="1">
    <citation type="submission" date="2020-09" db="EMBL/GenBank/DDBJ databases">
        <title>A novel bacterium of genus Paenibacillus, isolated from South China Sea.</title>
        <authorList>
            <person name="Huang H."/>
            <person name="Mo K."/>
            <person name="Hu Y."/>
        </authorList>
    </citation>
    <scope>NUCLEOTIDE SEQUENCE</scope>
    <source>
        <strain evidence="2">IB182493</strain>
    </source>
</reference>
<dbReference type="RefSeq" id="WP_190859250.1">
    <property type="nucleotide sequence ID" value="NZ_JACXIY010000008.1"/>
</dbReference>
<keyword evidence="3" id="KW-1185">Reference proteome</keyword>
<protein>
    <submittedName>
        <fullName evidence="2">Uncharacterized protein</fullName>
    </submittedName>
</protein>
<keyword evidence="1" id="KW-0472">Membrane</keyword>